<dbReference type="OrthoDB" id="29742at2759"/>
<proteinExistence type="predicted"/>
<feature type="non-terminal residue" evidence="2">
    <location>
        <position position="104"/>
    </location>
</feature>
<feature type="compositionally biased region" description="Basic and acidic residues" evidence="1">
    <location>
        <begin position="1"/>
        <end position="14"/>
    </location>
</feature>
<name>A0A1E1WHU4_PECGO</name>
<protein>
    <recommendedName>
        <fullName evidence="3">Talin central domain-containing protein</fullName>
    </recommendedName>
</protein>
<accession>A0A1E1WHU4</accession>
<reference evidence="2" key="1">
    <citation type="submission" date="2015-09" db="EMBL/GenBank/DDBJ databases">
        <title>De novo assembly of Pectinophora gossypiella (Pink Bollworm) gut transcriptome.</title>
        <authorList>
            <person name="Tassone E.E."/>
        </authorList>
    </citation>
    <scope>NUCLEOTIDE SEQUENCE</scope>
</reference>
<evidence type="ECO:0000313" key="2">
    <source>
        <dbReference type="EMBL" id="JAT86564.1"/>
    </source>
</evidence>
<evidence type="ECO:0000256" key="1">
    <source>
        <dbReference type="SAM" id="MobiDB-lite"/>
    </source>
</evidence>
<feature type="region of interest" description="Disordered" evidence="1">
    <location>
        <begin position="1"/>
        <end position="21"/>
    </location>
</feature>
<dbReference type="AlphaFoldDB" id="A0A1E1WHU4"/>
<sequence length="104" mass="11338">SAAQKKAKEAERNLDQPASAIKLSTQETKDVQEKLNKAIVQVNVALAALINAKSDPQNPDYITAERSLDTISELVPEIIKDTKDLSTTCSNEEARQAMLMGIRA</sequence>
<dbReference type="EMBL" id="GDQN01004490">
    <property type="protein sequence ID" value="JAT86564.1"/>
    <property type="molecule type" value="Transcribed_RNA"/>
</dbReference>
<organism evidence="2">
    <name type="scientific">Pectinophora gossypiella</name>
    <name type="common">Cotton pink bollworm</name>
    <name type="synonym">Depressaria gossypiella</name>
    <dbReference type="NCBI Taxonomy" id="13191"/>
    <lineage>
        <taxon>Eukaryota</taxon>
        <taxon>Metazoa</taxon>
        <taxon>Ecdysozoa</taxon>
        <taxon>Arthropoda</taxon>
        <taxon>Hexapoda</taxon>
        <taxon>Insecta</taxon>
        <taxon>Pterygota</taxon>
        <taxon>Neoptera</taxon>
        <taxon>Endopterygota</taxon>
        <taxon>Lepidoptera</taxon>
        <taxon>Glossata</taxon>
        <taxon>Ditrysia</taxon>
        <taxon>Gelechioidea</taxon>
        <taxon>Gelechiidae</taxon>
        <taxon>Apatetrinae</taxon>
        <taxon>Pectinophora</taxon>
    </lineage>
</organism>
<gene>
    <name evidence="2" type="ORF">g.19247</name>
</gene>
<evidence type="ECO:0008006" key="3">
    <source>
        <dbReference type="Google" id="ProtNLM"/>
    </source>
</evidence>
<feature type="non-terminal residue" evidence="2">
    <location>
        <position position="1"/>
    </location>
</feature>